<dbReference type="EMBL" id="JWHU01000021">
    <property type="protein sequence ID" value="KIU20417.1"/>
    <property type="molecule type" value="Genomic_DNA"/>
</dbReference>
<dbReference type="AlphaFoldDB" id="A0A0D1LP87"/>
<dbReference type="Pfam" id="PF14897">
    <property type="entry name" value="EpsG"/>
    <property type="match status" value="1"/>
</dbReference>
<feature type="transmembrane region" description="Helical" evidence="1">
    <location>
        <begin position="38"/>
        <end position="61"/>
    </location>
</feature>
<reference evidence="2 3" key="1">
    <citation type="journal article" date="2015" name="Microbiology (Mosc.)">
        <title>Genomics of the Weissella cibaria species with an examination of its metabolic traits.</title>
        <authorList>
            <person name="Lynch K.M."/>
            <person name="Lucid A."/>
            <person name="Arendt E.K."/>
            <person name="Sleator R.D."/>
            <person name="Lucey B."/>
            <person name="Coffey A."/>
        </authorList>
    </citation>
    <scope>NUCLEOTIDE SEQUENCE [LARGE SCALE GENOMIC DNA]</scope>
    <source>
        <strain evidence="2 3">MG1</strain>
    </source>
</reference>
<accession>A0A0D1LP87</accession>
<feature type="transmembrane region" description="Helical" evidence="1">
    <location>
        <begin position="81"/>
        <end position="105"/>
    </location>
</feature>
<feature type="transmembrane region" description="Helical" evidence="1">
    <location>
        <begin position="117"/>
        <end position="135"/>
    </location>
</feature>
<name>A0A0D1LP87_9LACO</name>
<organism evidence="2 3">
    <name type="scientific">Weissella cibaria</name>
    <dbReference type="NCBI Taxonomy" id="137591"/>
    <lineage>
        <taxon>Bacteria</taxon>
        <taxon>Bacillati</taxon>
        <taxon>Bacillota</taxon>
        <taxon>Bacilli</taxon>
        <taxon>Lactobacillales</taxon>
        <taxon>Lactobacillaceae</taxon>
        <taxon>Weissella</taxon>
    </lineage>
</organism>
<keyword evidence="1" id="KW-0812">Transmembrane</keyword>
<dbReference type="PATRIC" id="fig|137591.25.peg.1197"/>
<feature type="transmembrane region" description="Helical" evidence="1">
    <location>
        <begin position="6"/>
        <end position="26"/>
    </location>
</feature>
<keyword evidence="3" id="KW-1185">Reference proteome</keyword>
<evidence type="ECO:0008006" key="4">
    <source>
        <dbReference type="Google" id="ProtNLM"/>
    </source>
</evidence>
<proteinExistence type="predicted"/>
<comment type="caution">
    <text evidence="2">The sequence shown here is derived from an EMBL/GenBank/DDBJ whole genome shotgun (WGS) entry which is preliminary data.</text>
</comment>
<sequence>MVIILIASSFHTVALAMVIVYPLINWWGFKSGKITIKFLIGVLICALLSKVIVNPVTNFFVNSPSYSMYVSEAEKFVSQGFTNPVLIIEISISFLLAMMNDWGIFKENDELRAQTKVYIIGSLFLLLMCNLLTIAGRTSSMLTTLEGVMVVLIVQQFIPTKTLRYFIFMGIAVGVFYFIVIQTGVYKDCSPYMTVFR</sequence>
<feature type="transmembrane region" description="Helical" evidence="1">
    <location>
        <begin position="165"/>
        <end position="186"/>
    </location>
</feature>
<keyword evidence="1" id="KW-0472">Membrane</keyword>
<gene>
    <name evidence="2" type="ORF">QX99_01225</name>
</gene>
<dbReference type="InterPro" id="IPR049458">
    <property type="entry name" value="EpsG-like"/>
</dbReference>
<protein>
    <recommendedName>
        <fullName evidence="4">EpsG family protein</fullName>
    </recommendedName>
</protein>
<evidence type="ECO:0000313" key="2">
    <source>
        <dbReference type="EMBL" id="KIU20417.1"/>
    </source>
</evidence>
<keyword evidence="1" id="KW-1133">Transmembrane helix</keyword>
<dbReference type="Proteomes" id="UP000032287">
    <property type="component" value="Unassembled WGS sequence"/>
</dbReference>
<evidence type="ECO:0000256" key="1">
    <source>
        <dbReference type="SAM" id="Phobius"/>
    </source>
</evidence>
<evidence type="ECO:0000313" key="3">
    <source>
        <dbReference type="Proteomes" id="UP000032287"/>
    </source>
</evidence>